<feature type="region of interest" description="Disordered" evidence="1">
    <location>
        <begin position="74"/>
        <end position="101"/>
    </location>
</feature>
<gene>
    <name evidence="2" type="ORF">KP509_13G063300</name>
</gene>
<feature type="compositionally biased region" description="Basic and acidic residues" evidence="1">
    <location>
        <begin position="241"/>
        <end position="251"/>
    </location>
</feature>
<proteinExistence type="predicted"/>
<dbReference type="AlphaFoldDB" id="A0A8T2TGC1"/>
<feature type="compositionally biased region" description="Basic residues" evidence="1">
    <location>
        <begin position="255"/>
        <end position="264"/>
    </location>
</feature>
<keyword evidence="3" id="KW-1185">Reference proteome</keyword>
<evidence type="ECO:0000256" key="1">
    <source>
        <dbReference type="SAM" id="MobiDB-lite"/>
    </source>
</evidence>
<sequence>MRRFTAGRFVRALPITRQSWKATQSMWPLGDHGLRASTRTSTRRNFAASVDGSGFPITDGPSEENSRINTFYAPPEKNPGYEQNGVDRESMPSPVAEKNERRDHNEYNIQKARIHASLWKQEIQKHLGEAISADGDVDLESRVSPSTDVRKSMPDDWESLNPQDGQYYDGGAVMEESMMMEEFEKRRERNRIQIAGFVKQHIYGRRRPVDGWKYILNNFGKDPKGSRGSALGREGQPAGTELEKLAIKKESGNLGRRRSSSIKD</sequence>
<name>A0A8T2TGC1_CERRI</name>
<dbReference type="Proteomes" id="UP000825935">
    <property type="component" value="Chromosome 13"/>
</dbReference>
<feature type="region of interest" description="Disordered" evidence="1">
    <location>
        <begin position="221"/>
        <end position="264"/>
    </location>
</feature>
<dbReference type="PANTHER" id="PTHR35476:SF2">
    <property type="entry name" value="MUCIN-LIKE PROTEIN"/>
    <property type="match status" value="1"/>
</dbReference>
<evidence type="ECO:0000313" key="3">
    <source>
        <dbReference type="Proteomes" id="UP000825935"/>
    </source>
</evidence>
<reference evidence="2" key="1">
    <citation type="submission" date="2021-08" db="EMBL/GenBank/DDBJ databases">
        <title>WGS assembly of Ceratopteris richardii.</title>
        <authorList>
            <person name="Marchant D.B."/>
            <person name="Chen G."/>
            <person name="Jenkins J."/>
            <person name="Shu S."/>
            <person name="Leebens-Mack J."/>
            <person name="Grimwood J."/>
            <person name="Schmutz J."/>
            <person name="Soltis P."/>
            <person name="Soltis D."/>
            <person name="Chen Z.-H."/>
        </authorList>
    </citation>
    <scope>NUCLEOTIDE SEQUENCE</scope>
    <source>
        <strain evidence="2">Whitten #5841</strain>
        <tissue evidence="2">Leaf</tissue>
    </source>
</reference>
<dbReference type="PANTHER" id="PTHR35476">
    <property type="entry name" value="MUCIN-LIKE PROTEIN"/>
    <property type="match status" value="1"/>
</dbReference>
<protein>
    <submittedName>
        <fullName evidence="2">Uncharacterized protein</fullName>
    </submittedName>
</protein>
<dbReference type="EMBL" id="CM035418">
    <property type="protein sequence ID" value="KAH7421548.1"/>
    <property type="molecule type" value="Genomic_DNA"/>
</dbReference>
<organism evidence="2 3">
    <name type="scientific">Ceratopteris richardii</name>
    <name type="common">Triangle waterfern</name>
    <dbReference type="NCBI Taxonomy" id="49495"/>
    <lineage>
        <taxon>Eukaryota</taxon>
        <taxon>Viridiplantae</taxon>
        <taxon>Streptophyta</taxon>
        <taxon>Embryophyta</taxon>
        <taxon>Tracheophyta</taxon>
        <taxon>Polypodiopsida</taxon>
        <taxon>Polypodiidae</taxon>
        <taxon>Polypodiales</taxon>
        <taxon>Pteridineae</taxon>
        <taxon>Pteridaceae</taxon>
        <taxon>Parkerioideae</taxon>
        <taxon>Ceratopteris</taxon>
    </lineage>
</organism>
<dbReference type="InterPro" id="IPR052851">
    <property type="entry name" value="GCD1_mitochondrial"/>
</dbReference>
<comment type="caution">
    <text evidence="2">The sequence shown here is derived from an EMBL/GenBank/DDBJ whole genome shotgun (WGS) entry which is preliminary data.</text>
</comment>
<evidence type="ECO:0000313" key="2">
    <source>
        <dbReference type="EMBL" id="KAH7421548.1"/>
    </source>
</evidence>
<accession>A0A8T2TGC1</accession>
<dbReference type="OrthoDB" id="547043at2759"/>
<feature type="region of interest" description="Disordered" evidence="1">
    <location>
        <begin position="139"/>
        <end position="165"/>
    </location>
</feature>